<dbReference type="Gramene" id="Zm00001eb256620_T001">
    <property type="protein sequence ID" value="Zm00001eb256620_P001"/>
    <property type="gene ID" value="Zm00001eb256620"/>
</dbReference>
<dbReference type="AlphaFoldDB" id="A0A1D6HLU9"/>
<accession>A0A1D6HLU9</accession>
<reference evidence="7" key="3">
    <citation type="submission" date="2019-07" db="EMBL/GenBank/DDBJ databases">
        <authorList>
            <person name="Seetharam A."/>
            <person name="Woodhouse M."/>
            <person name="Cannon E."/>
        </authorList>
    </citation>
    <scope>NUCLEOTIDE SEQUENCE [LARGE SCALE GENOMIC DNA]</scope>
    <source>
        <strain evidence="7">cv. B73</strain>
    </source>
</reference>
<dbReference type="SMR" id="A0A1D6HLU9"/>
<dbReference type="PaxDb" id="4577-GRMZM2G449327_P01"/>
<comment type="similarity">
    <text evidence="1">Belongs to the DEFL family.</text>
</comment>
<sequence>MRTRHLLLVATPLLLLLAVSSDLTAKVSARCPDPESVTLYPGKPCNRQQCKTDCASKYHGGVGVCLNPKGCYCEYCLDRPSAHAASPLRPRHD</sequence>
<keyword evidence="2" id="KW-0929">Antimicrobial</keyword>
<organism evidence="6">
    <name type="scientific">Zea mays</name>
    <name type="common">Maize</name>
    <dbReference type="NCBI Taxonomy" id="4577"/>
    <lineage>
        <taxon>Eukaryota</taxon>
        <taxon>Viridiplantae</taxon>
        <taxon>Streptophyta</taxon>
        <taxon>Embryophyta</taxon>
        <taxon>Tracheophyta</taxon>
        <taxon>Spermatophyta</taxon>
        <taxon>Magnoliopsida</taxon>
        <taxon>Liliopsida</taxon>
        <taxon>Poales</taxon>
        <taxon>Poaceae</taxon>
        <taxon>PACMAD clade</taxon>
        <taxon>Panicoideae</taxon>
        <taxon>Andropogonodae</taxon>
        <taxon>Andropogoneae</taxon>
        <taxon>Tripsacinae</taxon>
        <taxon>Zea</taxon>
    </lineage>
</organism>
<dbReference type="Pfam" id="PF07333">
    <property type="entry name" value="SLR1-BP"/>
    <property type="match status" value="1"/>
</dbReference>
<dbReference type="eggNOG" id="ENOG502R4KD">
    <property type="taxonomic scope" value="Eukaryota"/>
</dbReference>
<reference evidence="8" key="1">
    <citation type="journal article" date="2009" name="Science">
        <title>The B73 maize genome: complexity, diversity, and dynamics.</title>
        <authorList>
            <person name="Schnable P.S."/>
            <person name="Ware D."/>
            <person name="Fulton R.S."/>
            <person name="Stein J.C."/>
            <person name="Wei F."/>
            <person name="Pasternak S."/>
            <person name="Liang C."/>
            <person name="Zhang J."/>
            <person name="Fulton L."/>
            <person name="Graves T.A."/>
            <person name="Minx P."/>
            <person name="Reily A.D."/>
            <person name="Courtney L."/>
            <person name="Kruchowski S.S."/>
            <person name="Tomlinson C."/>
            <person name="Strong C."/>
            <person name="Delehaunty K."/>
            <person name="Fronick C."/>
            <person name="Courtney B."/>
            <person name="Rock S.M."/>
            <person name="Belter E."/>
            <person name="Du F."/>
            <person name="Kim K."/>
            <person name="Abbott R.M."/>
            <person name="Cotton M."/>
            <person name="Levy A."/>
            <person name="Marchetto P."/>
            <person name="Ochoa K."/>
            <person name="Jackson S.M."/>
            <person name="Gillam B."/>
            <person name="Chen W."/>
            <person name="Yan L."/>
            <person name="Higginbotham J."/>
            <person name="Cardenas M."/>
            <person name="Waligorski J."/>
            <person name="Applebaum E."/>
            <person name="Phelps L."/>
            <person name="Falcone J."/>
            <person name="Kanchi K."/>
            <person name="Thane T."/>
            <person name="Scimone A."/>
            <person name="Thane N."/>
            <person name="Henke J."/>
            <person name="Wang T."/>
            <person name="Ruppert J."/>
            <person name="Shah N."/>
            <person name="Rotter K."/>
            <person name="Hodges J."/>
            <person name="Ingenthron E."/>
            <person name="Cordes M."/>
            <person name="Kohlberg S."/>
            <person name="Sgro J."/>
            <person name="Delgado B."/>
            <person name="Mead K."/>
            <person name="Chinwalla A."/>
            <person name="Leonard S."/>
            <person name="Crouse K."/>
            <person name="Collura K."/>
            <person name="Kudrna D."/>
            <person name="Currie J."/>
            <person name="He R."/>
            <person name="Angelova A."/>
            <person name="Rajasekar S."/>
            <person name="Mueller T."/>
            <person name="Lomeli R."/>
            <person name="Scara G."/>
            <person name="Ko A."/>
            <person name="Delaney K."/>
            <person name="Wissotski M."/>
            <person name="Lopez G."/>
            <person name="Campos D."/>
            <person name="Braidotti M."/>
            <person name="Ashley E."/>
            <person name="Golser W."/>
            <person name="Kim H."/>
            <person name="Lee S."/>
            <person name="Lin J."/>
            <person name="Dujmic Z."/>
            <person name="Kim W."/>
            <person name="Talag J."/>
            <person name="Zuccolo A."/>
            <person name="Fan C."/>
            <person name="Sebastian A."/>
            <person name="Kramer M."/>
            <person name="Spiegel L."/>
            <person name="Nascimento L."/>
            <person name="Zutavern T."/>
            <person name="Miller B."/>
            <person name="Ambroise C."/>
            <person name="Muller S."/>
            <person name="Spooner W."/>
            <person name="Narechania A."/>
            <person name="Ren L."/>
            <person name="Wei S."/>
            <person name="Kumari S."/>
            <person name="Faga B."/>
            <person name="Levy M.J."/>
            <person name="McMahan L."/>
            <person name="Van Buren P."/>
            <person name="Vaughn M.W."/>
            <person name="Ying K."/>
            <person name="Yeh C.-T."/>
            <person name="Emrich S.J."/>
            <person name="Jia Y."/>
            <person name="Kalyanaraman A."/>
            <person name="Hsia A.-P."/>
            <person name="Barbazuk W.B."/>
            <person name="Baucom R.S."/>
            <person name="Brutnell T.P."/>
            <person name="Carpita N.C."/>
            <person name="Chaparro C."/>
            <person name="Chia J.-M."/>
            <person name="Deragon J.-M."/>
            <person name="Estill J.C."/>
            <person name="Fu Y."/>
            <person name="Jeddeloh J.A."/>
            <person name="Han Y."/>
            <person name="Lee H."/>
            <person name="Li P."/>
            <person name="Lisch D.R."/>
            <person name="Liu S."/>
            <person name="Liu Z."/>
            <person name="Nagel D.H."/>
            <person name="McCann M.C."/>
            <person name="SanMiguel P."/>
            <person name="Myers A.M."/>
            <person name="Nettleton D."/>
            <person name="Nguyen J."/>
            <person name="Penning B.W."/>
            <person name="Ponnala L."/>
            <person name="Schneider K.L."/>
            <person name="Schwartz D.C."/>
            <person name="Sharma A."/>
            <person name="Soderlund C."/>
            <person name="Springer N.M."/>
            <person name="Sun Q."/>
            <person name="Wang H."/>
            <person name="Waterman M."/>
            <person name="Westerman R."/>
            <person name="Wolfgruber T.K."/>
            <person name="Yang L."/>
            <person name="Yu Y."/>
            <person name="Zhang L."/>
            <person name="Zhou S."/>
            <person name="Zhu Q."/>
            <person name="Bennetzen J.L."/>
            <person name="Dawe R.K."/>
            <person name="Jiang J."/>
            <person name="Jiang N."/>
            <person name="Presting G.G."/>
            <person name="Wessler S.R."/>
            <person name="Aluru S."/>
            <person name="Martienssen R.A."/>
            <person name="Clifton S.W."/>
            <person name="McCombie W.R."/>
            <person name="Wing R.A."/>
            <person name="Wilson R.K."/>
        </authorList>
    </citation>
    <scope>NUCLEOTIDE SEQUENCE [LARGE SCALE GENOMIC DNA]</scope>
    <source>
        <strain evidence="8">cv. B73</strain>
    </source>
</reference>
<evidence type="ECO:0000256" key="5">
    <source>
        <dbReference type="SAM" id="SignalP"/>
    </source>
</evidence>
<keyword evidence="8" id="KW-1185">Reference proteome</keyword>
<dbReference type="Proteomes" id="UP000007305">
    <property type="component" value="Chromosome 5"/>
</dbReference>
<reference evidence="7" key="4">
    <citation type="submission" date="2021-05" db="UniProtKB">
        <authorList>
            <consortium name="EnsemblPlants"/>
        </authorList>
    </citation>
    <scope>IDENTIFICATION</scope>
    <source>
        <strain evidence="7">cv. B73</strain>
    </source>
</reference>
<evidence type="ECO:0000313" key="7">
    <source>
        <dbReference type="EnsemblPlants" id="Zm00001eb256620_P001"/>
    </source>
</evidence>
<evidence type="ECO:0000256" key="1">
    <source>
        <dbReference type="ARBA" id="ARBA00006722"/>
    </source>
</evidence>
<dbReference type="EMBL" id="CM000781">
    <property type="protein sequence ID" value="AQK75357.1"/>
    <property type="molecule type" value="Genomic_DNA"/>
</dbReference>
<evidence type="ECO:0008006" key="9">
    <source>
        <dbReference type="Google" id="ProtNLM"/>
    </source>
</evidence>
<evidence type="ECO:0000256" key="2">
    <source>
        <dbReference type="ARBA" id="ARBA00022529"/>
    </source>
</evidence>
<dbReference type="OMA" id="CYCEYCL"/>
<evidence type="ECO:0000256" key="3">
    <source>
        <dbReference type="ARBA" id="ARBA00022577"/>
    </source>
</evidence>
<feature type="chain" id="PRO_5010804914" description="Knottin scorpion toxin-like domain-containing protein" evidence="5">
    <location>
        <begin position="30"/>
        <end position="93"/>
    </location>
</feature>
<dbReference type="GO" id="GO:0050832">
    <property type="term" value="P:defense response to fungus"/>
    <property type="evidence" value="ECO:0007669"/>
    <property type="project" value="UniProtKB-KW"/>
</dbReference>
<evidence type="ECO:0000256" key="4">
    <source>
        <dbReference type="ARBA" id="ARBA00022821"/>
    </source>
</evidence>
<feature type="signal peptide" evidence="5">
    <location>
        <begin position="1"/>
        <end position="29"/>
    </location>
</feature>
<dbReference type="PANTHER" id="PTHR34783">
    <property type="entry name" value="DEFENSIN-LIKE PROTEIN 144-RELATED"/>
    <property type="match status" value="1"/>
</dbReference>
<keyword evidence="3" id="KW-0295">Fungicide</keyword>
<keyword evidence="5" id="KW-0732">Signal</keyword>
<dbReference type="EnsemblPlants" id="Zm00001eb256620_T001">
    <property type="protein sequence ID" value="Zm00001eb256620_P001"/>
    <property type="gene ID" value="Zm00001eb256620"/>
</dbReference>
<reference evidence="6" key="2">
    <citation type="submission" date="2015-12" db="EMBL/GenBank/DDBJ databases">
        <title>Update maize B73 reference genome by single molecule sequencing technologies.</title>
        <authorList>
            <consortium name="Maize Genome Sequencing Project"/>
            <person name="Ware D."/>
        </authorList>
    </citation>
    <scope>NUCLEOTIDE SEQUENCE</scope>
    <source>
        <tissue evidence="6">Seedling</tissue>
    </source>
</reference>
<evidence type="ECO:0000313" key="6">
    <source>
        <dbReference type="EMBL" id="AQK75357.1"/>
    </source>
</evidence>
<dbReference type="GO" id="GO:0031640">
    <property type="term" value="P:killing of cells of another organism"/>
    <property type="evidence" value="ECO:0007669"/>
    <property type="project" value="UniProtKB-KW"/>
</dbReference>
<dbReference type="InterPro" id="IPR010851">
    <property type="entry name" value="DEFL"/>
</dbReference>
<keyword evidence="4" id="KW-0611">Plant defense</keyword>
<gene>
    <name evidence="6" type="ORF">ZEAMMB73_Zm00001d018251</name>
</gene>
<evidence type="ECO:0000313" key="8">
    <source>
        <dbReference type="Proteomes" id="UP000007305"/>
    </source>
</evidence>
<name>A0A1D6HLU9_MAIZE</name>
<protein>
    <recommendedName>
        <fullName evidence="9">Knottin scorpion toxin-like domain-containing protein</fullName>
    </recommendedName>
</protein>
<dbReference type="PANTHER" id="PTHR34783:SF5">
    <property type="entry name" value="KNOTTIN SCORPION TOXIN-LIKE DOMAIN-CONTAINING PROTEIN"/>
    <property type="match status" value="1"/>
</dbReference>
<proteinExistence type="inferred from homology"/>